<sequence>MGINTYFCAKQNKTTRKVNPTTRCARGAAGCGVDVSQPPVIQGCCQPSRLLLAASLKQKVRVTGKCVCCVCCSQRFRRGAGTPERCCSPASQPDDCRACLPNCHVWSPWNLLFSAAALQSVIQSVCVRHTHHFTSGQPQAGKALTGGLGWFVLHLRMLPRHHTTAGGVLETRARRHRPCVYLRPQRSPCRVSQTLSLFHGEHGIIDLDYQPIKRHDQLTSHRVAGSSSSSV</sequence>
<proteinExistence type="predicted"/>
<dbReference type="EMBL" id="JBBWUH010000008">
    <property type="protein sequence ID" value="KAK8159565.1"/>
    <property type="molecule type" value="Genomic_DNA"/>
</dbReference>
<reference evidence="1 2" key="1">
    <citation type="journal article" date="2022" name="G3 (Bethesda)">
        <title>Enemy or ally: a genomic approach to elucidate the lifestyle of Phyllosticta citrichinaensis.</title>
        <authorList>
            <person name="Buijs V.A."/>
            <person name="Groenewald J.Z."/>
            <person name="Haridas S."/>
            <person name="LaButti K.M."/>
            <person name="Lipzen A."/>
            <person name="Martin F.M."/>
            <person name="Barry K."/>
            <person name="Grigoriev I.V."/>
            <person name="Crous P.W."/>
            <person name="Seidl M.F."/>
        </authorList>
    </citation>
    <scope>NUCLEOTIDE SEQUENCE [LARGE SCALE GENOMIC DNA]</scope>
    <source>
        <strain evidence="1 2">CBS 129764</strain>
    </source>
</reference>
<evidence type="ECO:0000313" key="2">
    <source>
        <dbReference type="Proteomes" id="UP001456524"/>
    </source>
</evidence>
<name>A0ABR1XLE2_9PEZI</name>
<accession>A0ABR1XLE2</accession>
<evidence type="ECO:0000313" key="1">
    <source>
        <dbReference type="EMBL" id="KAK8159565.1"/>
    </source>
</evidence>
<keyword evidence="2" id="KW-1185">Reference proteome</keyword>
<organism evidence="1 2">
    <name type="scientific">Phyllosticta citrichinensis</name>
    <dbReference type="NCBI Taxonomy" id="1130410"/>
    <lineage>
        <taxon>Eukaryota</taxon>
        <taxon>Fungi</taxon>
        <taxon>Dikarya</taxon>
        <taxon>Ascomycota</taxon>
        <taxon>Pezizomycotina</taxon>
        <taxon>Dothideomycetes</taxon>
        <taxon>Dothideomycetes incertae sedis</taxon>
        <taxon>Botryosphaeriales</taxon>
        <taxon>Phyllostictaceae</taxon>
        <taxon>Phyllosticta</taxon>
    </lineage>
</organism>
<comment type="caution">
    <text evidence="1">The sequence shown here is derived from an EMBL/GenBank/DDBJ whole genome shotgun (WGS) entry which is preliminary data.</text>
</comment>
<protein>
    <submittedName>
        <fullName evidence="1">Uncharacterized protein</fullName>
    </submittedName>
</protein>
<dbReference type="Proteomes" id="UP001456524">
    <property type="component" value="Unassembled WGS sequence"/>
</dbReference>
<gene>
    <name evidence="1" type="ORF">IWX90DRAFT_303555</name>
</gene>